<reference evidence="3" key="1">
    <citation type="submission" date="2020-05" db="EMBL/GenBank/DDBJ databases">
        <title>Mycena genomes resolve the evolution of fungal bioluminescence.</title>
        <authorList>
            <person name="Tsai I.J."/>
        </authorList>
    </citation>
    <scope>NUCLEOTIDE SEQUENCE</scope>
    <source>
        <strain evidence="3">110903Hualien_Pintung</strain>
    </source>
</reference>
<dbReference type="AlphaFoldDB" id="A0A8H6S020"/>
<protein>
    <recommendedName>
        <fullName evidence="2">DUF6533 domain-containing protein</fullName>
    </recommendedName>
</protein>
<dbReference type="Proteomes" id="UP000613580">
    <property type="component" value="Unassembled WGS sequence"/>
</dbReference>
<proteinExistence type="predicted"/>
<feature type="transmembrane region" description="Helical" evidence="1">
    <location>
        <begin position="167"/>
        <end position="190"/>
    </location>
</feature>
<keyword evidence="1" id="KW-0472">Membrane</keyword>
<evidence type="ECO:0000313" key="3">
    <source>
        <dbReference type="EMBL" id="KAF7290449.1"/>
    </source>
</evidence>
<dbReference type="InterPro" id="IPR045340">
    <property type="entry name" value="DUF6533"/>
</dbReference>
<feature type="transmembrane region" description="Helical" evidence="1">
    <location>
        <begin position="88"/>
        <end position="109"/>
    </location>
</feature>
<keyword evidence="1" id="KW-0812">Transmembrane</keyword>
<evidence type="ECO:0000313" key="4">
    <source>
        <dbReference type="Proteomes" id="UP000613580"/>
    </source>
</evidence>
<keyword evidence="4" id="KW-1185">Reference proteome</keyword>
<evidence type="ECO:0000256" key="1">
    <source>
        <dbReference type="SAM" id="Phobius"/>
    </source>
</evidence>
<dbReference type="OrthoDB" id="2645170at2759"/>
<feature type="transmembrane region" description="Helical" evidence="1">
    <location>
        <begin position="58"/>
        <end position="76"/>
    </location>
</feature>
<dbReference type="Pfam" id="PF20151">
    <property type="entry name" value="DUF6533"/>
    <property type="match status" value="1"/>
</dbReference>
<dbReference type="EMBL" id="JACAZE010000026">
    <property type="protein sequence ID" value="KAF7290449.1"/>
    <property type="molecule type" value="Genomic_DNA"/>
</dbReference>
<sequence>MTDEISQSVALSWHRLQTVKYVNVASLAILVFDYTLTFDLEVSLLWPSRFSTSKALFFLARYTPFFDVPVGLYFVLGMDIPLSECYKLNMAATAMSVFGIAIGEAILVLRTYALSEQRRRVLLVFGTIYGAAVVASVVLISIFLTSMVYGPPLYPLIPGCNETGGDFILVGVCFILVLVNETALMIYTIHLGWRKYRYFPNPFVVTLYRDGIIYFVFLFLGSAANFAILLGGEGELQELLNTFLRVMHSVLSTRVLLNLRDVERRRRHREHDGVELSVEQTVTGTRMDFANSWPSASRTQEGDK</sequence>
<comment type="caution">
    <text evidence="3">The sequence shown here is derived from an EMBL/GenBank/DDBJ whole genome shotgun (WGS) entry which is preliminary data.</text>
</comment>
<feature type="transmembrane region" description="Helical" evidence="1">
    <location>
        <begin position="121"/>
        <end position="147"/>
    </location>
</feature>
<evidence type="ECO:0000259" key="2">
    <source>
        <dbReference type="Pfam" id="PF20151"/>
    </source>
</evidence>
<feature type="domain" description="DUF6533" evidence="2">
    <location>
        <begin position="21"/>
        <end position="66"/>
    </location>
</feature>
<gene>
    <name evidence="3" type="ORF">HMN09_01303200</name>
</gene>
<accession>A0A8H6S020</accession>
<name>A0A8H6S020_MYCCL</name>
<keyword evidence="1" id="KW-1133">Transmembrane helix</keyword>
<organism evidence="3 4">
    <name type="scientific">Mycena chlorophos</name>
    <name type="common">Agaric fungus</name>
    <name type="synonym">Agaricus chlorophos</name>
    <dbReference type="NCBI Taxonomy" id="658473"/>
    <lineage>
        <taxon>Eukaryota</taxon>
        <taxon>Fungi</taxon>
        <taxon>Dikarya</taxon>
        <taxon>Basidiomycota</taxon>
        <taxon>Agaricomycotina</taxon>
        <taxon>Agaricomycetes</taxon>
        <taxon>Agaricomycetidae</taxon>
        <taxon>Agaricales</taxon>
        <taxon>Marasmiineae</taxon>
        <taxon>Mycenaceae</taxon>
        <taxon>Mycena</taxon>
    </lineage>
</organism>
<feature type="transmembrane region" description="Helical" evidence="1">
    <location>
        <begin position="211"/>
        <end position="230"/>
    </location>
</feature>